<evidence type="ECO:0000313" key="1">
    <source>
        <dbReference type="EMBL" id="PFH55007.1"/>
    </source>
</evidence>
<organism evidence="1 2">
    <name type="scientific">Ophiocordyceps unilateralis</name>
    <name type="common">Zombie-ant fungus</name>
    <name type="synonym">Torrubia unilateralis</name>
    <dbReference type="NCBI Taxonomy" id="268505"/>
    <lineage>
        <taxon>Eukaryota</taxon>
        <taxon>Fungi</taxon>
        <taxon>Dikarya</taxon>
        <taxon>Ascomycota</taxon>
        <taxon>Pezizomycotina</taxon>
        <taxon>Sordariomycetes</taxon>
        <taxon>Hypocreomycetidae</taxon>
        <taxon>Hypocreales</taxon>
        <taxon>Ophiocordycipitaceae</taxon>
        <taxon>Ophiocordyceps</taxon>
    </lineage>
</organism>
<name>A0A2A9P226_OPHUN</name>
<keyword evidence="2" id="KW-1185">Reference proteome</keyword>
<gene>
    <name evidence="1" type="ORF">XA68_11086</name>
</gene>
<dbReference type="EMBL" id="LAZP02001337">
    <property type="protein sequence ID" value="PFH55007.1"/>
    <property type="molecule type" value="Genomic_DNA"/>
</dbReference>
<evidence type="ECO:0000313" key="2">
    <source>
        <dbReference type="Proteomes" id="UP000037136"/>
    </source>
</evidence>
<reference evidence="1 2" key="1">
    <citation type="journal article" date="2015" name="BMC Genomics">
        <title>Gene expression during zombie ant biting behavior reflects the complexity underlying fungal parasitic behavioral manipulation.</title>
        <authorList>
            <person name="de Bekker C."/>
            <person name="Ohm R.A."/>
            <person name="Loreto R.G."/>
            <person name="Sebastian A."/>
            <person name="Albert I."/>
            <person name="Merrow M."/>
            <person name="Brachmann A."/>
            <person name="Hughes D.P."/>
        </authorList>
    </citation>
    <scope>NUCLEOTIDE SEQUENCE [LARGE SCALE GENOMIC DNA]</scope>
    <source>
        <strain evidence="1 2">SC16a</strain>
    </source>
</reference>
<dbReference type="Proteomes" id="UP000037136">
    <property type="component" value="Unassembled WGS sequence"/>
</dbReference>
<protein>
    <submittedName>
        <fullName evidence="1">Uncharacterized protein</fullName>
    </submittedName>
</protein>
<comment type="caution">
    <text evidence="1">The sequence shown here is derived from an EMBL/GenBank/DDBJ whole genome shotgun (WGS) entry which is preliminary data.</text>
</comment>
<sequence>MYEWDVLLAIRSFIAEMARSSCESRTKQNQSASLGSRYYLRPQIPLPLLPIPLLGDGLGAARRDNRQSSLSGF</sequence>
<proteinExistence type="predicted"/>
<dbReference type="AlphaFoldDB" id="A0A2A9P226"/>
<reference evidence="1 2" key="2">
    <citation type="journal article" date="2017" name="Sci. Rep.">
        <title>Ant-infecting Ophiocordyceps genomes reveal a high diversity of potential behavioral manipulation genes and a possible major role for enterotoxins.</title>
        <authorList>
            <person name="de Bekker C."/>
            <person name="Ohm R.A."/>
            <person name="Evans H.C."/>
            <person name="Brachmann A."/>
            <person name="Hughes D.P."/>
        </authorList>
    </citation>
    <scope>NUCLEOTIDE SEQUENCE [LARGE SCALE GENOMIC DNA]</scope>
    <source>
        <strain evidence="1 2">SC16a</strain>
    </source>
</reference>
<accession>A0A2A9P226</accession>